<organism evidence="10 11">
    <name type="scientific">Conoideocrella luteorostrata</name>
    <dbReference type="NCBI Taxonomy" id="1105319"/>
    <lineage>
        <taxon>Eukaryota</taxon>
        <taxon>Fungi</taxon>
        <taxon>Dikarya</taxon>
        <taxon>Ascomycota</taxon>
        <taxon>Pezizomycotina</taxon>
        <taxon>Sordariomycetes</taxon>
        <taxon>Hypocreomycetidae</taxon>
        <taxon>Hypocreales</taxon>
        <taxon>Clavicipitaceae</taxon>
        <taxon>Conoideocrella</taxon>
    </lineage>
</organism>
<comment type="cofactor">
    <cofactor evidence="1">
        <name>heme</name>
        <dbReference type="ChEBI" id="CHEBI:30413"/>
    </cofactor>
</comment>
<feature type="transmembrane region" description="Helical" evidence="9">
    <location>
        <begin position="15"/>
        <end position="33"/>
    </location>
</feature>
<evidence type="ECO:0000256" key="5">
    <source>
        <dbReference type="ARBA" id="ARBA00022723"/>
    </source>
</evidence>
<keyword evidence="7" id="KW-0408">Iron</keyword>
<reference evidence="10" key="1">
    <citation type="submission" date="2023-06" db="EMBL/GenBank/DDBJ databases">
        <title>Conoideocrella luteorostrata (Hypocreales: Clavicipitaceae), a potential biocontrol fungus for elongate hemlock scale in United States Christmas tree production areas.</title>
        <authorList>
            <person name="Barrett H."/>
            <person name="Lovett B."/>
            <person name="Macias A.M."/>
            <person name="Stajich J.E."/>
            <person name="Kasson M.T."/>
        </authorList>
    </citation>
    <scope>NUCLEOTIDE SEQUENCE</scope>
    <source>
        <strain evidence="10">ARSEF 14590</strain>
    </source>
</reference>
<dbReference type="GO" id="GO:0020037">
    <property type="term" value="F:heme binding"/>
    <property type="evidence" value="ECO:0007669"/>
    <property type="project" value="InterPro"/>
</dbReference>
<keyword evidence="5" id="KW-0479">Metal-binding</keyword>
<dbReference type="SUPFAM" id="SSF48264">
    <property type="entry name" value="Cytochrome P450"/>
    <property type="match status" value="1"/>
</dbReference>
<evidence type="ECO:0000256" key="8">
    <source>
        <dbReference type="ARBA" id="ARBA00023033"/>
    </source>
</evidence>
<comment type="caution">
    <text evidence="10">The sequence shown here is derived from an EMBL/GenBank/DDBJ whole genome shotgun (WGS) entry which is preliminary data.</text>
</comment>
<evidence type="ECO:0000313" key="11">
    <source>
        <dbReference type="Proteomes" id="UP001251528"/>
    </source>
</evidence>
<proteinExistence type="inferred from homology"/>
<accession>A0AAJ0CK25</accession>
<dbReference type="GO" id="GO:0016705">
    <property type="term" value="F:oxidoreductase activity, acting on paired donors, with incorporation or reduction of molecular oxygen"/>
    <property type="evidence" value="ECO:0007669"/>
    <property type="project" value="InterPro"/>
</dbReference>
<keyword evidence="6" id="KW-0560">Oxidoreductase</keyword>
<evidence type="ECO:0000256" key="3">
    <source>
        <dbReference type="ARBA" id="ARBA00010617"/>
    </source>
</evidence>
<name>A0AAJ0CK25_9HYPO</name>
<keyword evidence="9" id="KW-0472">Membrane</keyword>
<dbReference type="EMBL" id="JASWJB010000220">
    <property type="protein sequence ID" value="KAK2593268.1"/>
    <property type="molecule type" value="Genomic_DNA"/>
</dbReference>
<evidence type="ECO:0000256" key="4">
    <source>
        <dbReference type="ARBA" id="ARBA00022617"/>
    </source>
</evidence>
<evidence type="ECO:0000256" key="1">
    <source>
        <dbReference type="ARBA" id="ARBA00001971"/>
    </source>
</evidence>
<dbReference type="PANTHER" id="PTHR46206:SF1">
    <property type="entry name" value="P450, PUTATIVE (EUROFUNG)-RELATED"/>
    <property type="match status" value="1"/>
</dbReference>
<dbReference type="InterPro" id="IPR001128">
    <property type="entry name" value="Cyt_P450"/>
</dbReference>
<dbReference type="InterPro" id="IPR002403">
    <property type="entry name" value="Cyt_P450_E_grp-IV"/>
</dbReference>
<dbReference type="CDD" id="cd11041">
    <property type="entry name" value="CYP503A1-like"/>
    <property type="match status" value="1"/>
</dbReference>
<evidence type="ECO:0008006" key="12">
    <source>
        <dbReference type="Google" id="ProtNLM"/>
    </source>
</evidence>
<evidence type="ECO:0000313" key="10">
    <source>
        <dbReference type="EMBL" id="KAK2593268.1"/>
    </source>
</evidence>
<comment type="similarity">
    <text evidence="3">Belongs to the cytochrome P450 family.</text>
</comment>
<evidence type="ECO:0000256" key="2">
    <source>
        <dbReference type="ARBA" id="ARBA00005179"/>
    </source>
</evidence>
<dbReference type="PRINTS" id="PR00465">
    <property type="entry name" value="EP450IV"/>
</dbReference>
<dbReference type="Gene3D" id="1.10.630.10">
    <property type="entry name" value="Cytochrome P450"/>
    <property type="match status" value="1"/>
</dbReference>
<evidence type="ECO:0000256" key="7">
    <source>
        <dbReference type="ARBA" id="ARBA00023004"/>
    </source>
</evidence>
<evidence type="ECO:0000256" key="9">
    <source>
        <dbReference type="SAM" id="Phobius"/>
    </source>
</evidence>
<gene>
    <name evidence="10" type="ORF">QQS21_009033</name>
</gene>
<comment type="pathway">
    <text evidence="2">Secondary metabolite biosynthesis.</text>
</comment>
<keyword evidence="9" id="KW-1133">Transmembrane helix</keyword>
<keyword evidence="4" id="KW-0349">Heme</keyword>
<dbReference type="GO" id="GO:0004497">
    <property type="term" value="F:monooxygenase activity"/>
    <property type="evidence" value="ECO:0007669"/>
    <property type="project" value="UniProtKB-KW"/>
</dbReference>
<keyword evidence="9" id="KW-0812">Transmembrane</keyword>
<dbReference type="Pfam" id="PF00067">
    <property type="entry name" value="p450"/>
    <property type="match status" value="1"/>
</dbReference>
<keyword evidence="8" id="KW-0503">Monooxygenase</keyword>
<dbReference type="Proteomes" id="UP001251528">
    <property type="component" value="Unassembled WGS sequence"/>
</dbReference>
<sequence length="556" mass="63328">MNTTGAVFTWALRQFPVYLLVILVLSFLYEFLLRPRYPRGIPQVGHGAGLLGFIRNYLAFNSRQSWILDGYVKYGKKGAAFILPLPLSCNYEVVLPRAQIGWVMDQPDSTLSAYEAHKKSLFYGYNFLDHNLAEESFANRVMHKFAARHVVPMLSSLGEEVDFAMSKALGHVSNEWTSVNLWNLWMEVVPITTSRFLAGTETCRDEILGESIVNFANSVMRTRLVLSTIPRPLHPMVGPLVTIPNRRHWKTMCQVIMPLIEERMHSMTKKAQGCSEYQDYAPPEDYITWVIRLIFAENRTAELDPILVSKRLLPVIFASIHTTVITCHTWILDLLSTAPKDNILESLRNEIEDNMPVSGVWTKAELMSLTKVDSSIRESQRLTPIASTLIQREVVAPEGLHHPDAGWTLSKGTSITVHTQGIQHDEDLFDDPLTYKPFRYSSMRNTQPRESSNDGFKDSGRYEMITTSDQHFPFGHGRHAWYVSQVTLRITKGLGRDANLLFSPGRLFVSHEMKLFLVHLLTHFDIRALDQRPQQRYFGLAPIPPMESSSTGFSDK</sequence>
<keyword evidence="11" id="KW-1185">Reference proteome</keyword>
<evidence type="ECO:0000256" key="6">
    <source>
        <dbReference type="ARBA" id="ARBA00023002"/>
    </source>
</evidence>
<dbReference type="GO" id="GO:0005506">
    <property type="term" value="F:iron ion binding"/>
    <property type="evidence" value="ECO:0007669"/>
    <property type="project" value="InterPro"/>
</dbReference>
<dbReference type="InterPro" id="IPR036396">
    <property type="entry name" value="Cyt_P450_sf"/>
</dbReference>
<dbReference type="PANTHER" id="PTHR46206">
    <property type="entry name" value="CYTOCHROME P450"/>
    <property type="match status" value="1"/>
</dbReference>
<protein>
    <recommendedName>
        <fullName evidence="12">Cytochrome P450</fullName>
    </recommendedName>
</protein>
<dbReference type="AlphaFoldDB" id="A0AAJ0CK25"/>